<organism evidence="3 5">
    <name type="scientific">Trichuris suis</name>
    <name type="common">pig whipworm</name>
    <dbReference type="NCBI Taxonomy" id="68888"/>
    <lineage>
        <taxon>Eukaryota</taxon>
        <taxon>Metazoa</taxon>
        <taxon>Ecdysozoa</taxon>
        <taxon>Nematoda</taxon>
        <taxon>Enoplea</taxon>
        <taxon>Dorylaimia</taxon>
        <taxon>Trichinellida</taxon>
        <taxon>Trichuridae</taxon>
        <taxon>Trichuris</taxon>
    </lineage>
</organism>
<accession>A0A085LTV5</accession>
<keyword evidence="5" id="KW-1185">Reference proteome</keyword>
<dbReference type="AlphaFoldDB" id="A0A085LTV5"/>
<evidence type="ECO:0000256" key="2">
    <source>
        <dbReference type="SAM" id="SignalP"/>
    </source>
</evidence>
<evidence type="ECO:0000313" key="4">
    <source>
        <dbReference type="EMBL" id="KFD62434.1"/>
    </source>
</evidence>
<name>A0A085LTV5_9BILA</name>
<protein>
    <submittedName>
        <fullName evidence="3">Uncharacterized protein</fullName>
    </submittedName>
</protein>
<evidence type="ECO:0000313" key="5">
    <source>
        <dbReference type="Proteomes" id="UP000030764"/>
    </source>
</evidence>
<evidence type="ECO:0000256" key="1">
    <source>
        <dbReference type="SAM" id="Coils"/>
    </source>
</evidence>
<gene>
    <name evidence="3" type="ORF">M513_10701</name>
    <name evidence="4" type="ORF">M514_10701</name>
</gene>
<feature type="signal peptide" evidence="2">
    <location>
        <begin position="1"/>
        <end position="17"/>
    </location>
</feature>
<reference evidence="3 5" key="1">
    <citation type="journal article" date="2014" name="Nat. Genet.">
        <title>Genome and transcriptome of the porcine whipworm Trichuris suis.</title>
        <authorList>
            <person name="Jex A.R."/>
            <person name="Nejsum P."/>
            <person name="Schwarz E.M."/>
            <person name="Hu L."/>
            <person name="Young N.D."/>
            <person name="Hall R.S."/>
            <person name="Korhonen P.K."/>
            <person name="Liao S."/>
            <person name="Thamsborg S."/>
            <person name="Xia J."/>
            <person name="Xu P."/>
            <person name="Wang S."/>
            <person name="Scheerlinck J.P."/>
            <person name="Hofmann A."/>
            <person name="Sternberg P.W."/>
            <person name="Wang J."/>
            <person name="Gasser R.B."/>
        </authorList>
    </citation>
    <scope>NUCLEOTIDE SEQUENCE [LARGE SCALE GENOMIC DNA]</scope>
    <source>
        <strain evidence="4">DCEP-RM93F</strain>
        <strain evidence="3">DCEP-RM93M</strain>
    </source>
</reference>
<dbReference type="EMBL" id="KL363294">
    <property type="protein sequence ID" value="KFD48401.1"/>
    <property type="molecule type" value="Genomic_DNA"/>
</dbReference>
<feature type="chain" id="PRO_5010405179" evidence="2">
    <location>
        <begin position="18"/>
        <end position="265"/>
    </location>
</feature>
<feature type="coiled-coil region" evidence="1">
    <location>
        <begin position="211"/>
        <end position="241"/>
    </location>
</feature>
<evidence type="ECO:0000313" key="3">
    <source>
        <dbReference type="EMBL" id="KFD48401.1"/>
    </source>
</evidence>
<keyword evidence="1" id="KW-0175">Coiled coil</keyword>
<dbReference type="Proteomes" id="UP000030758">
    <property type="component" value="Unassembled WGS sequence"/>
</dbReference>
<dbReference type="EMBL" id="KL367595">
    <property type="protein sequence ID" value="KFD62434.1"/>
    <property type="molecule type" value="Genomic_DNA"/>
</dbReference>
<proteinExistence type="predicted"/>
<keyword evidence="2" id="KW-0732">Signal</keyword>
<sequence length="265" mass="31363">MKVILVLSFACLTNAFAQETDRQDMERIQRILKPSKADQHMLDELHDRINKAETVCNIGTCKHLRDPLLAGRGLREFKEMMKKYDECMGDCRMIVRKEYDLVEELERKEDYWKNVVEIQEEMSPRDAAAYWGQIRVYFKNLDEEERKYELIKAALQLTDADKRKMEKLDQQIRKQDRTCKTGQCAPIRILLLEGKMSADNVRLSEKLAECMKECKQVVAHKERKLDNLKKQEDYLRNMEEIRAALSVLDALIYFDEIRSDLELFD</sequence>
<dbReference type="Proteomes" id="UP000030764">
    <property type="component" value="Unassembled WGS sequence"/>
</dbReference>